<evidence type="ECO:0000256" key="5">
    <source>
        <dbReference type="ARBA" id="ARBA00022741"/>
    </source>
</evidence>
<dbReference type="Gene3D" id="3.40.50.300">
    <property type="entry name" value="P-loop containing nucleotide triphosphate hydrolases"/>
    <property type="match status" value="1"/>
</dbReference>
<comment type="function">
    <text evidence="10">One of several proteins that assist in the late maturation steps of the functional core of the 30S ribosomal subunit. Helps release RbfA from mature subunits. May play a role in the assembly of ribosomal proteins into the subunit. Circularly permuted GTPase that catalyzes slow GTP hydrolysis, GTPase activity is stimulated by the 30S ribosomal subunit.</text>
</comment>
<keyword evidence="4 10" id="KW-0699">rRNA-binding</keyword>
<dbReference type="GO" id="GO:0019843">
    <property type="term" value="F:rRNA binding"/>
    <property type="evidence" value="ECO:0007669"/>
    <property type="project" value="UniProtKB-KW"/>
</dbReference>
<feature type="domain" description="CP-type G" evidence="12">
    <location>
        <begin position="100"/>
        <end position="258"/>
    </location>
</feature>
<dbReference type="Proteomes" id="UP000199045">
    <property type="component" value="Unassembled WGS sequence"/>
</dbReference>
<dbReference type="RefSeq" id="WP_089838343.1">
    <property type="nucleotide sequence ID" value="NZ_FNBN01000013.1"/>
</dbReference>
<dbReference type="AlphaFoldDB" id="A0A1G8CVY3"/>
<accession>A0A1G8CVY3</accession>
<evidence type="ECO:0000256" key="8">
    <source>
        <dbReference type="ARBA" id="ARBA00022884"/>
    </source>
</evidence>
<keyword evidence="3 10" id="KW-0479">Metal-binding</keyword>
<dbReference type="STRING" id="104663.SAMN04488121_11355"/>
<keyword evidence="9 10" id="KW-0342">GTP-binding</keyword>
<feature type="binding site" evidence="10">
    <location>
        <begin position="147"/>
        <end position="150"/>
    </location>
    <ligand>
        <name>GTP</name>
        <dbReference type="ChEBI" id="CHEBI:37565"/>
    </ligand>
</feature>
<dbReference type="SUPFAM" id="SSF52540">
    <property type="entry name" value="P-loop containing nucleoside triphosphate hydrolases"/>
    <property type="match status" value="1"/>
</dbReference>
<evidence type="ECO:0000259" key="11">
    <source>
        <dbReference type="PROSITE" id="PS50936"/>
    </source>
</evidence>
<keyword evidence="7 10" id="KW-0862">Zinc</keyword>
<evidence type="ECO:0000256" key="4">
    <source>
        <dbReference type="ARBA" id="ARBA00022730"/>
    </source>
</evidence>
<evidence type="ECO:0000313" key="13">
    <source>
        <dbReference type="EMBL" id="SDH49494.1"/>
    </source>
</evidence>
<dbReference type="EC" id="3.6.1.-" evidence="10"/>
<keyword evidence="2 10" id="KW-0690">Ribosome biogenesis</keyword>
<feature type="binding site" evidence="10">
    <location>
        <position position="289"/>
    </location>
    <ligand>
        <name>Zn(2+)</name>
        <dbReference type="ChEBI" id="CHEBI:29105"/>
    </ligand>
</feature>
<dbReference type="HAMAP" id="MF_01820">
    <property type="entry name" value="GTPase_RsgA"/>
    <property type="match status" value="1"/>
</dbReference>
<evidence type="ECO:0000256" key="1">
    <source>
        <dbReference type="ARBA" id="ARBA00022490"/>
    </source>
</evidence>
<name>A0A1G8CVY3_CHIFI</name>
<gene>
    <name evidence="10" type="primary">rsgA</name>
    <name evidence="13" type="ORF">SAMN04488121_11355</name>
</gene>
<feature type="binding site" evidence="10">
    <location>
        <position position="282"/>
    </location>
    <ligand>
        <name>Zn(2+)</name>
        <dbReference type="ChEBI" id="CHEBI:29105"/>
    </ligand>
</feature>
<dbReference type="EMBL" id="FNBN01000013">
    <property type="protein sequence ID" value="SDH49494.1"/>
    <property type="molecule type" value="Genomic_DNA"/>
</dbReference>
<feature type="domain" description="EngC GTPase" evidence="11">
    <location>
        <begin position="108"/>
        <end position="256"/>
    </location>
</feature>
<dbReference type="PROSITE" id="PS50936">
    <property type="entry name" value="ENGC_GTPASE"/>
    <property type="match status" value="1"/>
</dbReference>
<keyword evidence="5 10" id="KW-0547">Nucleotide-binding</keyword>
<comment type="similarity">
    <text evidence="10">Belongs to the TRAFAC class YlqF/YawG GTPase family. RsgA subfamily.</text>
</comment>
<dbReference type="GO" id="GO:0003924">
    <property type="term" value="F:GTPase activity"/>
    <property type="evidence" value="ECO:0007669"/>
    <property type="project" value="UniProtKB-UniRule"/>
</dbReference>
<evidence type="ECO:0000256" key="7">
    <source>
        <dbReference type="ARBA" id="ARBA00022833"/>
    </source>
</evidence>
<sequence length="354" mass="39985">MSLLSQYGWNSHFEQHYTPFFNQGLEAGRVTAINGFNHTIITNNGPSTALLAGALTNSKETWELPKVGDWVVFKPYDDQSIIIDTLPRQNALSRKLPGKSSQQQVIAANIDAALIIQGLDRDFNLQRLQRYLQQIYQCDIQPVIVLNKQDLVDDPEAYRQQVLALGYNCPVLLTSALHHQQLESWTTRYLQPGKTFALLGSSGVGKSTLFNALSGECIQKEGSVSTFNNKGKHTTTARHLVMLPNGSMLIDSPGMREFGLTIDADEGINFHHPQIEELSAKCRFRDCTHQQEPGCAVITAVEEGTLPMTVYRNYLKLIREQYHYQASSVEKRRMEQQFGKISKQVNALRKKRKY</sequence>
<dbReference type="PANTHER" id="PTHR32120">
    <property type="entry name" value="SMALL RIBOSOMAL SUBUNIT BIOGENESIS GTPASE RSGA"/>
    <property type="match status" value="1"/>
</dbReference>
<keyword evidence="1 10" id="KW-0963">Cytoplasm</keyword>
<dbReference type="PANTHER" id="PTHR32120:SF10">
    <property type="entry name" value="SMALL RIBOSOMAL SUBUNIT BIOGENESIS GTPASE RSGA"/>
    <property type="match status" value="1"/>
</dbReference>
<dbReference type="InterPro" id="IPR030378">
    <property type="entry name" value="G_CP_dom"/>
</dbReference>
<dbReference type="InterPro" id="IPR027417">
    <property type="entry name" value="P-loop_NTPase"/>
</dbReference>
<dbReference type="InterPro" id="IPR004881">
    <property type="entry name" value="Ribosome_biogen_GTPase_RsgA"/>
</dbReference>
<feature type="binding site" evidence="10">
    <location>
        <position position="287"/>
    </location>
    <ligand>
        <name>Zn(2+)</name>
        <dbReference type="ChEBI" id="CHEBI:29105"/>
    </ligand>
</feature>
<evidence type="ECO:0000256" key="10">
    <source>
        <dbReference type="HAMAP-Rule" id="MF_01820"/>
    </source>
</evidence>
<keyword evidence="6 10" id="KW-0378">Hydrolase</keyword>
<dbReference type="CDD" id="cd01854">
    <property type="entry name" value="YjeQ_EngC"/>
    <property type="match status" value="1"/>
</dbReference>
<proteinExistence type="inferred from homology"/>
<dbReference type="GO" id="GO:0005525">
    <property type="term" value="F:GTP binding"/>
    <property type="evidence" value="ECO:0007669"/>
    <property type="project" value="UniProtKB-UniRule"/>
</dbReference>
<dbReference type="GO" id="GO:0042274">
    <property type="term" value="P:ribosomal small subunit biogenesis"/>
    <property type="evidence" value="ECO:0007669"/>
    <property type="project" value="UniProtKB-UniRule"/>
</dbReference>
<comment type="subunit">
    <text evidence="10">Monomer. Associates with 30S ribosomal subunit, binds 16S rRNA.</text>
</comment>
<comment type="cofactor">
    <cofactor evidence="10">
        <name>Zn(2+)</name>
        <dbReference type="ChEBI" id="CHEBI:29105"/>
    </cofactor>
    <text evidence="10">Binds 1 zinc ion per subunit.</text>
</comment>
<reference evidence="13 14" key="1">
    <citation type="submission" date="2016-10" db="EMBL/GenBank/DDBJ databases">
        <authorList>
            <person name="de Groot N.N."/>
        </authorList>
    </citation>
    <scope>NUCLEOTIDE SEQUENCE [LARGE SCALE GENOMIC DNA]</scope>
    <source>
        <strain evidence="13 14">DSM 527</strain>
    </source>
</reference>
<evidence type="ECO:0000256" key="3">
    <source>
        <dbReference type="ARBA" id="ARBA00022723"/>
    </source>
</evidence>
<comment type="subcellular location">
    <subcellularLocation>
        <location evidence="10">Cytoplasm</location>
    </subcellularLocation>
</comment>
<feature type="binding site" evidence="10">
    <location>
        <begin position="200"/>
        <end position="208"/>
    </location>
    <ligand>
        <name>GTP</name>
        <dbReference type="ChEBI" id="CHEBI:37565"/>
    </ligand>
</feature>
<dbReference type="InterPro" id="IPR010914">
    <property type="entry name" value="RsgA_GTPase_dom"/>
</dbReference>
<evidence type="ECO:0000256" key="9">
    <source>
        <dbReference type="ARBA" id="ARBA00023134"/>
    </source>
</evidence>
<evidence type="ECO:0000313" key="14">
    <source>
        <dbReference type="Proteomes" id="UP000199045"/>
    </source>
</evidence>
<evidence type="ECO:0000256" key="6">
    <source>
        <dbReference type="ARBA" id="ARBA00022801"/>
    </source>
</evidence>
<dbReference type="Pfam" id="PF03193">
    <property type="entry name" value="RsgA_GTPase"/>
    <property type="match status" value="1"/>
</dbReference>
<feature type="binding site" evidence="10">
    <location>
        <position position="295"/>
    </location>
    <ligand>
        <name>Zn(2+)</name>
        <dbReference type="ChEBI" id="CHEBI:29105"/>
    </ligand>
</feature>
<evidence type="ECO:0000259" key="12">
    <source>
        <dbReference type="PROSITE" id="PS51721"/>
    </source>
</evidence>
<dbReference type="GO" id="GO:0046872">
    <property type="term" value="F:metal ion binding"/>
    <property type="evidence" value="ECO:0007669"/>
    <property type="project" value="UniProtKB-KW"/>
</dbReference>
<dbReference type="OrthoDB" id="9809485at2"/>
<dbReference type="GO" id="GO:0005737">
    <property type="term" value="C:cytoplasm"/>
    <property type="evidence" value="ECO:0007669"/>
    <property type="project" value="UniProtKB-SubCell"/>
</dbReference>
<dbReference type="NCBIfam" id="TIGR00157">
    <property type="entry name" value="ribosome small subunit-dependent GTPase A"/>
    <property type="match status" value="1"/>
</dbReference>
<organism evidence="13 14">
    <name type="scientific">Chitinophaga filiformis</name>
    <name type="common">Myxococcus filiformis</name>
    <name type="synonym">Flexibacter filiformis</name>
    <dbReference type="NCBI Taxonomy" id="104663"/>
    <lineage>
        <taxon>Bacteria</taxon>
        <taxon>Pseudomonadati</taxon>
        <taxon>Bacteroidota</taxon>
        <taxon>Chitinophagia</taxon>
        <taxon>Chitinophagales</taxon>
        <taxon>Chitinophagaceae</taxon>
        <taxon>Chitinophaga</taxon>
    </lineage>
</organism>
<dbReference type="PROSITE" id="PS51721">
    <property type="entry name" value="G_CP"/>
    <property type="match status" value="1"/>
</dbReference>
<dbReference type="Gene3D" id="1.10.40.50">
    <property type="entry name" value="Probable gtpase engc, domain 3"/>
    <property type="match status" value="1"/>
</dbReference>
<keyword evidence="8 10" id="KW-0694">RNA-binding</keyword>
<protein>
    <recommendedName>
        <fullName evidence="10">Small ribosomal subunit biogenesis GTPase RsgA</fullName>
        <ecNumber evidence="10">3.6.1.-</ecNumber>
    </recommendedName>
</protein>
<evidence type="ECO:0000256" key="2">
    <source>
        <dbReference type="ARBA" id="ARBA00022517"/>
    </source>
</evidence>